<keyword evidence="5 9" id="KW-0067">ATP-binding</keyword>
<dbReference type="InterPro" id="IPR003960">
    <property type="entry name" value="ATPase_AAA_CS"/>
</dbReference>
<sequence length="576" mass="65918">MEGLSINASCNRITCLAREKEEKRAQERKRNLLYLVADFLREQGCTNACEMFVKEAHLSPDIEVCDNIDLETILLEYSEYYFAKFNKYPKICKKGEASFASTTSRKDKNTKNINKSYRKPEEDNISTNAVEKSKSNNLSKSEPNFNITVTPLFPLGNLPIDLSKNNTNEPADLDKFLKPLGNLYPSGSEWREIADIIAKEIVLGNLNVHWDDVKGLENCKDLLKEAAVYPLKYPCMFNEKLTPWKGVLLYGPPGTGKTMLAKAVATECKATFFNITSSSLISKWRGESEKYVRVLSDLAKFYAPSIIFIDEVDWTVSGGTNDVSNSKSEPSRRFRAELLARLDGLLSMENANVLLLAATNVPWELDTALLRRLEKRIYVDLPNEQARNQIFKTYLKPQLLEKPLYSKILKNTNGYSCADLKLLCKEAWMMQLRPVWAYLENENLSLKDYKNDEGINDLSHLVHAMTIIRPIAQSTQSKYEIWDKSFTREPIECENDRNSNASKVVSNESTHRYLCNYKLAAKSNFRPDNDSDHKRNLSSRRESDCERKDNLDYRMPKVSDVMLCSDTEDNGSLEEY</sequence>
<keyword evidence="2" id="KW-0963">Cytoplasm</keyword>
<dbReference type="PROSITE" id="PS00674">
    <property type="entry name" value="AAA"/>
    <property type="match status" value="1"/>
</dbReference>
<dbReference type="SUPFAM" id="SSF52540">
    <property type="entry name" value="P-loop containing nucleoside triphosphate hydrolases"/>
    <property type="match status" value="1"/>
</dbReference>
<evidence type="ECO:0000256" key="7">
    <source>
        <dbReference type="ARBA" id="ARBA00023212"/>
    </source>
</evidence>
<dbReference type="PROSITE" id="PS50896">
    <property type="entry name" value="LISH"/>
    <property type="match status" value="1"/>
</dbReference>
<feature type="region of interest" description="Disordered" evidence="10">
    <location>
        <begin position="103"/>
        <end position="139"/>
    </location>
</feature>
<evidence type="ECO:0000256" key="9">
    <source>
        <dbReference type="RuleBase" id="RU003651"/>
    </source>
</evidence>
<keyword evidence="6" id="KW-0175">Coiled coil</keyword>
<evidence type="ECO:0000256" key="8">
    <source>
        <dbReference type="ARBA" id="ARBA00023235"/>
    </source>
</evidence>
<evidence type="ECO:0000256" key="2">
    <source>
        <dbReference type="ARBA" id="ARBA00022490"/>
    </source>
</evidence>
<reference evidence="12" key="1">
    <citation type="submission" date="2021-01" db="UniProtKB">
        <authorList>
            <consortium name="EnsemblMetazoa"/>
        </authorList>
    </citation>
    <scope>IDENTIFICATION</scope>
</reference>
<evidence type="ECO:0000256" key="6">
    <source>
        <dbReference type="ARBA" id="ARBA00023054"/>
    </source>
</evidence>
<dbReference type="SMART" id="SM00382">
    <property type="entry name" value="AAA"/>
    <property type="match status" value="1"/>
</dbReference>
<evidence type="ECO:0000256" key="10">
    <source>
        <dbReference type="SAM" id="MobiDB-lite"/>
    </source>
</evidence>
<comment type="subcellular location">
    <subcellularLocation>
        <location evidence="1">Cytoplasm</location>
        <location evidence="1">Cytoskeleton</location>
        <location evidence="1">Spindle pole</location>
    </subcellularLocation>
</comment>
<dbReference type="AlphaFoldDB" id="A0A7M7G1Z9"/>
<dbReference type="GO" id="GO:0005874">
    <property type="term" value="C:microtubule"/>
    <property type="evidence" value="ECO:0007669"/>
    <property type="project" value="UniProtKB-KW"/>
</dbReference>
<protein>
    <recommendedName>
        <fullName evidence="11">AAA+ ATPase domain-containing protein</fullName>
    </recommendedName>
</protein>
<organism evidence="12 13">
    <name type="scientific">Nasonia vitripennis</name>
    <name type="common">Parasitic wasp</name>
    <dbReference type="NCBI Taxonomy" id="7425"/>
    <lineage>
        <taxon>Eukaryota</taxon>
        <taxon>Metazoa</taxon>
        <taxon>Ecdysozoa</taxon>
        <taxon>Arthropoda</taxon>
        <taxon>Hexapoda</taxon>
        <taxon>Insecta</taxon>
        <taxon>Pterygota</taxon>
        <taxon>Neoptera</taxon>
        <taxon>Endopterygota</taxon>
        <taxon>Hymenoptera</taxon>
        <taxon>Apocrita</taxon>
        <taxon>Proctotrupomorpha</taxon>
        <taxon>Chalcidoidea</taxon>
        <taxon>Pteromalidae</taxon>
        <taxon>Pteromalinae</taxon>
        <taxon>Nasonia</taxon>
    </lineage>
</organism>
<dbReference type="InterPro" id="IPR003959">
    <property type="entry name" value="ATPase_AAA_core"/>
</dbReference>
<dbReference type="Pfam" id="PF17862">
    <property type="entry name" value="AAA_lid_3"/>
    <property type="match status" value="1"/>
</dbReference>
<dbReference type="EnsemblMetazoa" id="XM_001599461">
    <property type="protein sequence ID" value="XP_001599511"/>
    <property type="gene ID" value="LOC100114525"/>
</dbReference>
<dbReference type="Proteomes" id="UP000002358">
    <property type="component" value="Chromosome 4"/>
</dbReference>
<feature type="region of interest" description="Disordered" evidence="10">
    <location>
        <begin position="526"/>
        <end position="550"/>
    </location>
</feature>
<keyword evidence="8" id="KW-0413">Isomerase</keyword>
<dbReference type="GeneID" id="100114525"/>
<keyword evidence="4 9" id="KW-0547">Nucleotide-binding</keyword>
<keyword evidence="13" id="KW-1185">Reference proteome</keyword>
<dbReference type="InterPro" id="IPR050304">
    <property type="entry name" value="MT-severing_AAA_ATPase"/>
</dbReference>
<dbReference type="GO" id="GO:0016887">
    <property type="term" value="F:ATP hydrolysis activity"/>
    <property type="evidence" value="ECO:0007669"/>
    <property type="project" value="InterPro"/>
</dbReference>
<evidence type="ECO:0000256" key="4">
    <source>
        <dbReference type="ARBA" id="ARBA00022741"/>
    </source>
</evidence>
<evidence type="ECO:0000256" key="1">
    <source>
        <dbReference type="ARBA" id="ARBA00004647"/>
    </source>
</evidence>
<dbReference type="InterPro" id="IPR006594">
    <property type="entry name" value="LisH"/>
</dbReference>
<evidence type="ECO:0000313" key="12">
    <source>
        <dbReference type="EnsemblMetazoa" id="XP_001599511"/>
    </source>
</evidence>
<dbReference type="RefSeq" id="XP_001599511.2">
    <property type="nucleotide sequence ID" value="XM_001599461.5"/>
</dbReference>
<dbReference type="InterPro" id="IPR003593">
    <property type="entry name" value="AAA+_ATPase"/>
</dbReference>
<comment type="similarity">
    <text evidence="9">Belongs to the AAA ATPase family.</text>
</comment>
<dbReference type="InParanoid" id="A0A7M7G1Z9"/>
<evidence type="ECO:0000259" key="11">
    <source>
        <dbReference type="SMART" id="SM00382"/>
    </source>
</evidence>
<dbReference type="SMR" id="A0A7M7G1Z9"/>
<evidence type="ECO:0000313" key="13">
    <source>
        <dbReference type="Proteomes" id="UP000002358"/>
    </source>
</evidence>
<dbReference type="InterPro" id="IPR041569">
    <property type="entry name" value="AAA_lid_3"/>
</dbReference>
<proteinExistence type="inferred from homology"/>
<dbReference type="Gene3D" id="3.40.50.300">
    <property type="entry name" value="P-loop containing nucleotide triphosphate hydrolases"/>
    <property type="match status" value="1"/>
</dbReference>
<feature type="domain" description="AAA+ ATPase" evidence="11">
    <location>
        <begin position="243"/>
        <end position="383"/>
    </location>
</feature>
<accession>A0A7M7G1Z9</accession>
<dbReference type="PANTHER" id="PTHR23074">
    <property type="entry name" value="AAA DOMAIN-CONTAINING"/>
    <property type="match status" value="1"/>
</dbReference>
<name>A0A7M7G1Z9_NASVI</name>
<dbReference type="OrthoDB" id="191529at2759"/>
<dbReference type="Gene3D" id="1.10.8.60">
    <property type="match status" value="1"/>
</dbReference>
<dbReference type="GO" id="GO:0016853">
    <property type="term" value="F:isomerase activity"/>
    <property type="evidence" value="ECO:0007669"/>
    <property type="project" value="UniProtKB-KW"/>
</dbReference>
<dbReference type="FunCoup" id="A0A7M7G1Z9">
    <property type="interactions" value="7"/>
</dbReference>
<dbReference type="FunFam" id="3.40.50.300:FF:001025">
    <property type="entry name" value="ATPase family, AAA domain-containing 2B"/>
    <property type="match status" value="1"/>
</dbReference>
<evidence type="ECO:0000256" key="5">
    <source>
        <dbReference type="ARBA" id="ARBA00022840"/>
    </source>
</evidence>
<dbReference type="InterPro" id="IPR027417">
    <property type="entry name" value="P-loop_NTPase"/>
</dbReference>
<evidence type="ECO:0000256" key="3">
    <source>
        <dbReference type="ARBA" id="ARBA00022701"/>
    </source>
</evidence>
<dbReference type="Pfam" id="PF00004">
    <property type="entry name" value="AAA"/>
    <property type="match status" value="1"/>
</dbReference>
<dbReference type="PANTHER" id="PTHR23074:SF78">
    <property type="entry name" value="KATANIN P60 ATPASE-CONTAINING SUBUNIT A-LIKE 2"/>
    <property type="match status" value="1"/>
</dbReference>
<keyword evidence="7" id="KW-0206">Cytoskeleton</keyword>
<keyword evidence="3" id="KW-0493">Microtubule</keyword>
<dbReference type="SMART" id="SM00667">
    <property type="entry name" value="LisH"/>
    <property type="match status" value="1"/>
</dbReference>
<dbReference type="GO" id="GO:0005524">
    <property type="term" value="F:ATP binding"/>
    <property type="evidence" value="ECO:0007669"/>
    <property type="project" value="UniProtKB-KW"/>
</dbReference>
<dbReference type="GO" id="GO:0000922">
    <property type="term" value="C:spindle pole"/>
    <property type="evidence" value="ECO:0007669"/>
    <property type="project" value="UniProtKB-SubCell"/>
</dbReference>
<dbReference type="KEGG" id="nvi:100114525"/>